<proteinExistence type="predicted"/>
<accession>A0A1W2TWA2</accession>
<evidence type="ECO:0000313" key="2">
    <source>
        <dbReference type="EMBL" id="GAP92951.1"/>
    </source>
</evidence>
<gene>
    <name evidence="2" type="ORF">SAMD00023353_8400080</name>
</gene>
<dbReference type="OMA" id="CELDITH"/>
<protein>
    <recommendedName>
        <fullName evidence="4">Fungal N-terminal domain-containing protein</fullName>
    </recommendedName>
</protein>
<evidence type="ECO:0000256" key="1">
    <source>
        <dbReference type="SAM" id="Coils"/>
    </source>
</evidence>
<keyword evidence="3" id="KW-1185">Reference proteome</keyword>
<keyword evidence="1" id="KW-0175">Coiled coil</keyword>
<organism evidence="2">
    <name type="scientific">Rosellinia necatrix</name>
    <name type="common">White root-rot fungus</name>
    <dbReference type="NCBI Taxonomy" id="77044"/>
    <lineage>
        <taxon>Eukaryota</taxon>
        <taxon>Fungi</taxon>
        <taxon>Dikarya</taxon>
        <taxon>Ascomycota</taxon>
        <taxon>Pezizomycotina</taxon>
        <taxon>Sordariomycetes</taxon>
        <taxon>Xylariomycetidae</taxon>
        <taxon>Xylariales</taxon>
        <taxon>Xylariaceae</taxon>
        <taxon>Rosellinia</taxon>
    </lineage>
</organism>
<dbReference type="EMBL" id="DF977529">
    <property type="protein sequence ID" value="GAP92951.1"/>
    <property type="molecule type" value="Genomic_DNA"/>
</dbReference>
<dbReference type="AlphaFoldDB" id="A0A1W2TWA2"/>
<sequence length="1104" mass="125037">MVEPIGLVGTGVGVVSLGLQLYAGLKEYLDSYTSRDAQVTKALGYLDRLEQTLKVFQDVIPNFEAEQRLESDNVKSILASCRDEMQQLHRELEKYKTSFPVNTEGKIQEAKKKLRYPLAQGKLEELNTRLSRIMDVLSLAVEGLGLRCLSSIHSHATVQTKSLNEFSAATVQRHHSLVADVKASSTASVTAHAKTHTQLKSLDDGISQIRSEASEQTLKLDIINGLLNELISQVPTNQLPHRRISLEGELVGKLLAKPSLSKDICDALHSSPEEDSGGSQPHYIASHKGQSWASLSCGCRPHKSTRVLSRHWSGFVFKSEAVTKSVHLKTCHRFRSECIEQKQQYGVTYLGLRGLLSTAISVGLSLSRGAGGCSISPTFRYFPVVDVDSSKVFRMMYQVACCFQDQTPLWKQGAFDNVDNPHWESFLHYVVQHIKVQYATGTASPNDIDQYGHTLLDYTAHRLINFPLITFRNMNTAKIILKLYDLGVVSKNQDSLCGWRFWGRPMEPVSIAYDALVATLWRVAPECHDQWQAENVDFLTHRRVLSRFDDAPEALGLDALGACLLYQDEDGLRRTISAQPNLLAEFDSYPLQRAFCEMAVQWPAGLQILLNSTPRDMILGYKDQGVNYQTSLLSLAEKWCYLSNSSEVLESLLGYNYPLPASLAFELLRYGTTDTQLVLIRHLGNWRKKLNQALTSLLPQQHHHIISPDRFMAREAVTRLEEIGLDPYRYFALQRGDYRLGATFSSDGSDPTVFHYVRDPEIGQVAYDAGFRGIDTEYNGRTPFINAANNCNTWRDATTMHNTWRYAAWLINHGADYKRQVRWDNETRLRLSNGVIIPRYTALHLIARDLGHYMGCADEASAFYFNLFLSSTCSDKCDCACSPKGRGCYPLTIYLNFYMASLEDEFNSAYEVSEQMLHNISSTLGVDPIFIADIIRSFTFYRLGIRHTCCATINRYSLDGTINMPDDYGSDFEELRGEDIDRVQHLDRLVAEFIEQYHSDGGPLSDFLTGRWSRRMDTIDEEEERKEWSADGKAAAVSIGIIPEDPAYDDVEEPDDPYGTDYSTEVFFQYQRHQIDIIVNGGRTDYERWIDRRDGLRAFMESRR</sequence>
<name>A0A1W2TWA2_ROSNE</name>
<reference evidence="2" key="1">
    <citation type="submission" date="2016-03" db="EMBL/GenBank/DDBJ databases">
        <title>Draft genome sequence of Rosellinia necatrix.</title>
        <authorList>
            <person name="Kanematsu S."/>
        </authorList>
    </citation>
    <scope>NUCLEOTIDE SEQUENCE [LARGE SCALE GENOMIC DNA]</scope>
    <source>
        <strain evidence="2">W97</strain>
    </source>
</reference>
<evidence type="ECO:0000313" key="3">
    <source>
        <dbReference type="Proteomes" id="UP000054516"/>
    </source>
</evidence>
<dbReference type="OrthoDB" id="1577640at2759"/>
<feature type="coiled-coil region" evidence="1">
    <location>
        <begin position="46"/>
        <end position="98"/>
    </location>
</feature>
<evidence type="ECO:0008006" key="4">
    <source>
        <dbReference type="Google" id="ProtNLM"/>
    </source>
</evidence>
<dbReference type="Proteomes" id="UP000054516">
    <property type="component" value="Unassembled WGS sequence"/>
</dbReference>